<accession>A0ABR3PU24</accession>
<sequence length="58" mass="6099">MFRKLFNVLTGALRLRGSAVGGEGGFTPKLETRVSPTTPLAPANKIETPVSDFGLPQG</sequence>
<dbReference type="Proteomes" id="UP001565368">
    <property type="component" value="Unassembled WGS sequence"/>
</dbReference>
<reference evidence="2 3" key="1">
    <citation type="submission" date="2023-08" db="EMBL/GenBank/DDBJ databases">
        <title>Annotated Genome Sequence of Vanrija albida AlHP1.</title>
        <authorList>
            <person name="Herzog R."/>
        </authorList>
    </citation>
    <scope>NUCLEOTIDE SEQUENCE [LARGE SCALE GENOMIC DNA]</scope>
    <source>
        <strain evidence="2 3">AlHP1</strain>
    </source>
</reference>
<feature type="region of interest" description="Disordered" evidence="1">
    <location>
        <begin position="20"/>
        <end position="58"/>
    </location>
</feature>
<dbReference type="GeneID" id="95988659"/>
<dbReference type="RefSeq" id="XP_069205880.1">
    <property type="nucleotide sequence ID" value="XM_069356039.1"/>
</dbReference>
<comment type="caution">
    <text evidence="2">The sequence shown here is derived from an EMBL/GenBank/DDBJ whole genome shotgun (WGS) entry which is preliminary data.</text>
</comment>
<organism evidence="2 3">
    <name type="scientific">Vanrija albida</name>
    <dbReference type="NCBI Taxonomy" id="181172"/>
    <lineage>
        <taxon>Eukaryota</taxon>
        <taxon>Fungi</taxon>
        <taxon>Dikarya</taxon>
        <taxon>Basidiomycota</taxon>
        <taxon>Agaricomycotina</taxon>
        <taxon>Tremellomycetes</taxon>
        <taxon>Trichosporonales</taxon>
        <taxon>Trichosporonaceae</taxon>
        <taxon>Vanrija</taxon>
    </lineage>
</organism>
<proteinExistence type="predicted"/>
<keyword evidence="3" id="KW-1185">Reference proteome</keyword>
<evidence type="ECO:0000313" key="2">
    <source>
        <dbReference type="EMBL" id="KAL1405936.1"/>
    </source>
</evidence>
<name>A0ABR3PU24_9TREE</name>
<gene>
    <name evidence="2" type="ORF">Q8F55_007616</name>
</gene>
<protein>
    <submittedName>
        <fullName evidence="2">Uncharacterized protein</fullName>
    </submittedName>
</protein>
<evidence type="ECO:0000313" key="3">
    <source>
        <dbReference type="Proteomes" id="UP001565368"/>
    </source>
</evidence>
<dbReference type="EMBL" id="JBBXJM010000006">
    <property type="protein sequence ID" value="KAL1405936.1"/>
    <property type="molecule type" value="Genomic_DNA"/>
</dbReference>
<evidence type="ECO:0000256" key="1">
    <source>
        <dbReference type="SAM" id="MobiDB-lite"/>
    </source>
</evidence>